<dbReference type="Proteomes" id="UP000777438">
    <property type="component" value="Unassembled WGS sequence"/>
</dbReference>
<name>A0A9P8W7G9_9HYPO</name>
<keyword evidence="3" id="KW-1185">Reference proteome</keyword>
<dbReference type="AlphaFoldDB" id="A0A9P8W7G9"/>
<accession>A0A9P8W7G9</accession>
<proteinExistence type="predicted"/>
<dbReference type="EMBL" id="JAGPYM010000008">
    <property type="protein sequence ID" value="KAH6891290.1"/>
    <property type="molecule type" value="Genomic_DNA"/>
</dbReference>
<evidence type="ECO:0000256" key="1">
    <source>
        <dbReference type="SAM" id="MobiDB-lite"/>
    </source>
</evidence>
<comment type="caution">
    <text evidence="2">The sequence shown here is derived from an EMBL/GenBank/DDBJ whole genome shotgun (WGS) entry which is preliminary data.</text>
</comment>
<evidence type="ECO:0000313" key="3">
    <source>
        <dbReference type="Proteomes" id="UP000777438"/>
    </source>
</evidence>
<evidence type="ECO:0000313" key="2">
    <source>
        <dbReference type="EMBL" id="KAH6891290.1"/>
    </source>
</evidence>
<sequence length="134" mass="14445">MAQLGRLYLLVLQSMAERSQVGEAGKSDQALIAPISKRIEGMKSTIGVDSQLEAHPKPMGPLLAPMASRFSDPYRASSSQKEAKRESRYRPLASKTVATSTLGMALQILVLVAIEDNCHTQRALTASKAFVESG</sequence>
<protein>
    <submittedName>
        <fullName evidence="2">Uncharacterized protein</fullName>
    </submittedName>
</protein>
<reference evidence="2 3" key="1">
    <citation type="journal article" date="2021" name="Nat. Commun.">
        <title>Genetic determinants of endophytism in the Arabidopsis root mycobiome.</title>
        <authorList>
            <person name="Mesny F."/>
            <person name="Miyauchi S."/>
            <person name="Thiergart T."/>
            <person name="Pickel B."/>
            <person name="Atanasova L."/>
            <person name="Karlsson M."/>
            <person name="Huettel B."/>
            <person name="Barry K.W."/>
            <person name="Haridas S."/>
            <person name="Chen C."/>
            <person name="Bauer D."/>
            <person name="Andreopoulos W."/>
            <person name="Pangilinan J."/>
            <person name="LaButti K."/>
            <person name="Riley R."/>
            <person name="Lipzen A."/>
            <person name="Clum A."/>
            <person name="Drula E."/>
            <person name="Henrissat B."/>
            <person name="Kohler A."/>
            <person name="Grigoriev I.V."/>
            <person name="Martin F.M."/>
            <person name="Hacquard S."/>
        </authorList>
    </citation>
    <scope>NUCLEOTIDE SEQUENCE [LARGE SCALE GENOMIC DNA]</scope>
    <source>
        <strain evidence="2 3">MPI-CAGE-CH-0241</strain>
    </source>
</reference>
<feature type="region of interest" description="Disordered" evidence="1">
    <location>
        <begin position="71"/>
        <end position="92"/>
    </location>
</feature>
<gene>
    <name evidence="2" type="ORF">B0T10DRAFT_458683</name>
</gene>
<organism evidence="2 3">
    <name type="scientific">Thelonectria olida</name>
    <dbReference type="NCBI Taxonomy" id="1576542"/>
    <lineage>
        <taxon>Eukaryota</taxon>
        <taxon>Fungi</taxon>
        <taxon>Dikarya</taxon>
        <taxon>Ascomycota</taxon>
        <taxon>Pezizomycotina</taxon>
        <taxon>Sordariomycetes</taxon>
        <taxon>Hypocreomycetidae</taxon>
        <taxon>Hypocreales</taxon>
        <taxon>Nectriaceae</taxon>
        <taxon>Thelonectria</taxon>
    </lineage>
</organism>